<proteinExistence type="predicted"/>
<dbReference type="RefSeq" id="WP_263342519.1">
    <property type="nucleotide sequence ID" value="NZ_JAGSYH010000012.1"/>
</dbReference>
<protein>
    <submittedName>
        <fullName evidence="1">Uncharacterized protein</fullName>
    </submittedName>
</protein>
<comment type="caution">
    <text evidence="1">The sequence shown here is derived from an EMBL/GenBank/DDBJ whole genome shotgun (WGS) entry which is preliminary data.</text>
</comment>
<name>A0ABW1EHN2_9BACT</name>
<evidence type="ECO:0000313" key="2">
    <source>
        <dbReference type="Proteomes" id="UP001596091"/>
    </source>
</evidence>
<keyword evidence="2" id="KW-1185">Reference proteome</keyword>
<dbReference type="Proteomes" id="UP001596091">
    <property type="component" value="Unassembled WGS sequence"/>
</dbReference>
<evidence type="ECO:0000313" key="1">
    <source>
        <dbReference type="EMBL" id="MFC5863812.1"/>
    </source>
</evidence>
<reference evidence="2" key="1">
    <citation type="journal article" date="2019" name="Int. J. Syst. Evol. Microbiol.">
        <title>The Global Catalogue of Microorganisms (GCM) 10K type strain sequencing project: providing services to taxonomists for standard genome sequencing and annotation.</title>
        <authorList>
            <consortium name="The Broad Institute Genomics Platform"/>
            <consortium name="The Broad Institute Genome Sequencing Center for Infectious Disease"/>
            <person name="Wu L."/>
            <person name="Ma J."/>
        </authorList>
    </citation>
    <scope>NUCLEOTIDE SEQUENCE [LARGE SCALE GENOMIC DNA]</scope>
    <source>
        <strain evidence="2">JCM 4087</strain>
    </source>
</reference>
<accession>A0ABW1EHN2</accession>
<organism evidence="1 2">
    <name type="scientific">Acidicapsa dinghuensis</name>
    <dbReference type="NCBI Taxonomy" id="2218256"/>
    <lineage>
        <taxon>Bacteria</taxon>
        <taxon>Pseudomonadati</taxon>
        <taxon>Acidobacteriota</taxon>
        <taxon>Terriglobia</taxon>
        <taxon>Terriglobales</taxon>
        <taxon>Acidobacteriaceae</taxon>
        <taxon>Acidicapsa</taxon>
    </lineage>
</organism>
<dbReference type="EMBL" id="JBHSPH010000006">
    <property type="protein sequence ID" value="MFC5863812.1"/>
    <property type="molecule type" value="Genomic_DNA"/>
</dbReference>
<dbReference type="Gene3D" id="3.40.50.280">
    <property type="entry name" value="Cobalamin-binding domain"/>
    <property type="match status" value="1"/>
</dbReference>
<gene>
    <name evidence="1" type="ORF">ACFPT7_16005</name>
</gene>
<sequence length="44" mass="4930">MHRVEHSLWAHNVLVPRIVALLKEQRAEDILIGGGTIPQMDMPG</sequence>